<gene>
    <name evidence="8" type="ORF">SAMN05660742_11351</name>
</gene>
<dbReference type="GO" id="GO:0016212">
    <property type="term" value="F:kynurenine-oxoglutarate transaminase activity"/>
    <property type="evidence" value="ECO:0007669"/>
    <property type="project" value="TreeGrafter"/>
</dbReference>
<organism evidence="8 9">
    <name type="scientific">Propionispira arboris</name>
    <dbReference type="NCBI Taxonomy" id="84035"/>
    <lineage>
        <taxon>Bacteria</taxon>
        <taxon>Bacillati</taxon>
        <taxon>Bacillota</taxon>
        <taxon>Negativicutes</taxon>
        <taxon>Selenomonadales</taxon>
        <taxon>Selenomonadaceae</taxon>
        <taxon>Propionispira</taxon>
    </lineage>
</organism>
<dbReference type="PANTHER" id="PTHR43807">
    <property type="entry name" value="FI04487P"/>
    <property type="match status" value="1"/>
</dbReference>
<dbReference type="STRING" id="84035.SAMN05660742_11351"/>
<evidence type="ECO:0000256" key="2">
    <source>
        <dbReference type="ARBA" id="ARBA00007441"/>
    </source>
</evidence>
<dbReference type="InterPro" id="IPR004839">
    <property type="entry name" value="Aminotransferase_I/II_large"/>
</dbReference>
<evidence type="ECO:0000313" key="9">
    <source>
        <dbReference type="Proteomes" id="UP000199662"/>
    </source>
</evidence>
<evidence type="ECO:0000256" key="6">
    <source>
        <dbReference type="RuleBase" id="RU000481"/>
    </source>
</evidence>
<dbReference type="Gene3D" id="3.90.1150.10">
    <property type="entry name" value="Aspartate Aminotransferase, domain 1"/>
    <property type="match status" value="1"/>
</dbReference>
<dbReference type="GO" id="GO:0005737">
    <property type="term" value="C:cytoplasm"/>
    <property type="evidence" value="ECO:0007669"/>
    <property type="project" value="TreeGrafter"/>
</dbReference>
<dbReference type="InterPro" id="IPR015422">
    <property type="entry name" value="PyrdxlP-dep_Trfase_small"/>
</dbReference>
<dbReference type="CDD" id="cd00609">
    <property type="entry name" value="AAT_like"/>
    <property type="match status" value="1"/>
</dbReference>
<dbReference type="SUPFAM" id="SSF53383">
    <property type="entry name" value="PLP-dependent transferases"/>
    <property type="match status" value="1"/>
</dbReference>
<keyword evidence="5" id="KW-0663">Pyridoxal phosphate</keyword>
<evidence type="ECO:0000256" key="5">
    <source>
        <dbReference type="ARBA" id="ARBA00022898"/>
    </source>
</evidence>
<dbReference type="Pfam" id="PF00155">
    <property type="entry name" value="Aminotran_1_2"/>
    <property type="match status" value="1"/>
</dbReference>
<sequence>MTAVTQKIEGILSNKITGLQLPVFRKIAPLVKRYDAIDLAGGVPDFSAPACVKEAAIKAIHEECNQYALMQGNEELRIEISKKIDKKHGIYYNPETEITICCGVTEAMAATLLAILNPGDEVIILEPAFTIYGPDVELFGGKPVYVSLTLPDFRIDEKAIENAVTNKTKAIIFNSPHNPTGRIFDQEEVDHIVDICKRYNLLVITDEIYDEICFDNRPLPRIWLQPEMENQVIVLNGFSKTYSVTGWRLGYIVAPAWLTEGIRMAHNYLTISSPAPLQQGIIKGVTAPATYYKDLRKDYTERRNYLINAFKNIGIPFLASQGGYFLLADFSYLGWKNDVEFVKELIAKLGVAAVPLSGFYHTYSAERIWLRFAFCKKLSTLRDAIERLQGIEKLRKI</sequence>
<name>A0A1H7AMJ2_9FIRM</name>
<evidence type="ECO:0000313" key="8">
    <source>
        <dbReference type="EMBL" id="SEJ66881.1"/>
    </source>
</evidence>
<comment type="cofactor">
    <cofactor evidence="1 6">
        <name>pyridoxal 5'-phosphate</name>
        <dbReference type="ChEBI" id="CHEBI:597326"/>
    </cofactor>
</comment>
<keyword evidence="9" id="KW-1185">Reference proteome</keyword>
<dbReference type="GO" id="GO:0030170">
    <property type="term" value="F:pyridoxal phosphate binding"/>
    <property type="evidence" value="ECO:0007669"/>
    <property type="project" value="InterPro"/>
</dbReference>
<evidence type="ECO:0000256" key="1">
    <source>
        <dbReference type="ARBA" id="ARBA00001933"/>
    </source>
</evidence>
<comment type="similarity">
    <text evidence="2 6">Belongs to the class-I pyridoxal-phosphate-dependent aminotransferase family.</text>
</comment>
<dbReference type="FunFam" id="3.40.640.10:FF:000033">
    <property type="entry name" value="Aspartate aminotransferase"/>
    <property type="match status" value="1"/>
</dbReference>
<reference evidence="9" key="1">
    <citation type="submission" date="2016-10" db="EMBL/GenBank/DDBJ databases">
        <authorList>
            <person name="Varghese N."/>
            <person name="Submissions S."/>
        </authorList>
    </citation>
    <scope>NUCLEOTIDE SEQUENCE [LARGE SCALE GENOMIC DNA]</scope>
    <source>
        <strain evidence="9">DSM 2179</strain>
    </source>
</reference>
<keyword evidence="4 6" id="KW-0808">Transferase</keyword>
<dbReference type="RefSeq" id="WP_091832496.1">
    <property type="nucleotide sequence ID" value="NZ_FNZK01000013.1"/>
</dbReference>
<proteinExistence type="inferred from homology"/>
<dbReference type="AlphaFoldDB" id="A0A1H7AMJ2"/>
<evidence type="ECO:0000256" key="3">
    <source>
        <dbReference type="ARBA" id="ARBA00022576"/>
    </source>
</evidence>
<dbReference type="EMBL" id="FNZK01000013">
    <property type="protein sequence ID" value="SEJ66881.1"/>
    <property type="molecule type" value="Genomic_DNA"/>
</dbReference>
<dbReference type="InterPro" id="IPR015424">
    <property type="entry name" value="PyrdxlP-dep_Trfase"/>
</dbReference>
<evidence type="ECO:0000256" key="4">
    <source>
        <dbReference type="ARBA" id="ARBA00022679"/>
    </source>
</evidence>
<dbReference type="EC" id="2.6.1.-" evidence="6"/>
<dbReference type="PANTHER" id="PTHR43807:SF12">
    <property type="entry name" value="AMINOTRANSFERASE, CLASSES I AND II FAMILY PROTEIN, EXPRESSED"/>
    <property type="match status" value="1"/>
</dbReference>
<dbReference type="InterPro" id="IPR051326">
    <property type="entry name" value="Kynurenine-oxoglutarate_AT"/>
</dbReference>
<accession>A0A1H7AMJ2</accession>
<dbReference type="Gene3D" id="3.40.640.10">
    <property type="entry name" value="Type I PLP-dependent aspartate aminotransferase-like (Major domain)"/>
    <property type="match status" value="1"/>
</dbReference>
<dbReference type="InterPro" id="IPR015421">
    <property type="entry name" value="PyrdxlP-dep_Trfase_major"/>
</dbReference>
<keyword evidence="3 6" id="KW-0032">Aminotransferase</keyword>
<feature type="domain" description="Aminotransferase class I/classII large" evidence="7">
    <location>
        <begin position="35"/>
        <end position="388"/>
    </location>
</feature>
<dbReference type="Proteomes" id="UP000199662">
    <property type="component" value="Unassembled WGS sequence"/>
</dbReference>
<evidence type="ECO:0000259" key="7">
    <source>
        <dbReference type="Pfam" id="PF00155"/>
    </source>
</evidence>
<dbReference type="InterPro" id="IPR004838">
    <property type="entry name" value="NHTrfase_class1_PyrdxlP-BS"/>
</dbReference>
<dbReference type="PROSITE" id="PS00105">
    <property type="entry name" value="AA_TRANSFER_CLASS_1"/>
    <property type="match status" value="1"/>
</dbReference>
<protein>
    <recommendedName>
        <fullName evidence="6">Aminotransferase</fullName>
        <ecNumber evidence="6">2.6.1.-</ecNumber>
    </recommendedName>
</protein>